<evidence type="ECO:0000313" key="10">
    <source>
        <dbReference type="EMBL" id="CAL5071943.1"/>
    </source>
</evidence>
<dbReference type="SMART" id="SM00848">
    <property type="entry name" value="Inhibitor_I29"/>
    <property type="match status" value="1"/>
</dbReference>
<dbReference type="SUPFAM" id="SSF54001">
    <property type="entry name" value="Cysteine proteinases"/>
    <property type="match status" value="1"/>
</dbReference>
<dbReference type="PRINTS" id="PR00705">
    <property type="entry name" value="PAPAIN"/>
</dbReference>
<gene>
    <name evidence="10" type="ORF">URODEC1_LOCUS103696</name>
</gene>
<keyword evidence="11" id="KW-1185">Reference proteome</keyword>
<reference evidence="11" key="1">
    <citation type="submission" date="2024-06" db="EMBL/GenBank/DDBJ databases">
        <authorList>
            <person name="Ryan C."/>
        </authorList>
    </citation>
    <scope>NUCLEOTIDE SEQUENCE [LARGE SCALE GENOMIC DNA]</scope>
</reference>
<dbReference type="CDD" id="cd02248">
    <property type="entry name" value="Peptidase_C1A"/>
    <property type="match status" value="1"/>
</dbReference>
<keyword evidence="3 7" id="KW-0732">Signal</keyword>
<evidence type="ECO:0000256" key="2">
    <source>
        <dbReference type="ARBA" id="ARBA00022670"/>
    </source>
</evidence>
<dbReference type="EMBL" id="OZ075116">
    <property type="protein sequence ID" value="CAL5071943.1"/>
    <property type="molecule type" value="Genomic_DNA"/>
</dbReference>
<evidence type="ECO:0000256" key="4">
    <source>
        <dbReference type="ARBA" id="ARBA00022801"/>
    </source>
</evidence>
<dbReference type="InterPro" id="IPR013128">
    <property type="entry name" value="Peptidase_C1A"/>
</dbReference>
<dbReference type="PROSITE" id="PS00639">
    <property type="entry name" value="THIOL_PROTEASE_HIS"/>
    <property type="match status" value="1"/>
</dbReference>
<feature type="signal peptide" evidence="7">
    <location>
        <begin position="1"/>
        <end position="29"/>
    </location>
</feature>
<dbReference type="InterPro" id="IPR039417">
    <property type="entry name" value="Peptidase_C1A_papain-like"/>
</dbReference>
<evidence type="ECO:0000256" key="7">
    <source>
        <dbReference type="SAM" id="SignalP"/>
    </source>
</evidence>
<dbReference type="InterPro" id="IPR025661">
    <property type="entry name" value="Pept_asp_AS"/>
</dbReference>
<feature type="chain" id="PRO_5044859113" evidence="7">
    <location>
        <begin position="30"/>
        <end position="412"/>
    </location>
</feature>
<name>A0ABC9F9R2_9POAL</name>
<keyword evidence="4" id="KW-0378">Hydrolase</keyword>
<proteinExistence type="inferred from homology"/>
<evidence type="ECO:0000313" key="11">
    <source>
        <dbReference type="Proteomes" id="UP001497457"/>
    </source>
</evidence>
<dbReference type="Gene3D" id="3.90.70.10">
    <property type="entry name" value="Cysteine proteinases"/>
    <property type="match status" value="1"/>
</dbReference>
<dbReference type="PROSITE" id="PS51257">
    <property type="entry name" value="PROKAR_LIPOPROTEIN"/>
    <property type="match status" value="1"/>
</dbReference>
<dbReference type="PANTHER" id="PTHR12411">
    <property type="entry name" value="CYSTEINE PROTEASE FAMILY C1-RELATED"/>
    <property type="match status" value="1"/>
</dbReference>
<dbReference type="GO" id="GO:0008234">
    <property type="term" value="F:cysteine-type peptidase activity"/>
    <property type="evidence" value="ECO:0007669"/>
    <property type="project" value="UniProtKB-KW"/>
</dbReference>
<protein>
    <submittedName>
        <fullName evidence="10">Uncharacterized protein</fullName>
    </submittedName>
</protein>
<dbReference type="Pfam" id="PF08246">
    <property type="entry name" value="Inhibitor_I29"/>
    <property type="match status" value="1"/>
</dbReference>
<keyword evidence="5" id="KW-0788">Thiol protease</keyword>
<dbReference type="InterPro" id="IPR038765">
    <property type="entry name" value="Papain-like_cys_pep_sf"/>
</dbReference>
<comment type="similarity">
    <text evidence="1">Belongs to the peptidase C1 family.</text>
</comment>
<sequence length="412" mass="45677">MAAYSSRDHQSLAPLLCACLLLAAGAASGGRVDVEDMLMMDRFRSWQATYNRSYATAAERLRRFEVYRRNMALIEATNRLGLSYRLGETPFTDLTSDEFRATHTMPRWRRDAARQQQQQQLIITTRTGPVSEVAGGRYWNHTGGDADVPQSVDWRAKGAVTPVKDQKDCNTCWAFAAVAAIEGLHKIKAGKLVSLSEQEIVDCASPPGSNCNSEGNPGVAMEWVATNGGLTTESDYPYEDREGSCKLDKMRNHVVKISDAEEVEPNNEAALEAAVARQPVAVVVNSAPEIQQHYKSGVFHGPCDPEKTDHAVTVVGYGAEPHGLKYWIVKNSWGDWWGEKGYLRMERRVKDKRGMMCGIATFSTFPVRALTCPVVLVRIYVITTTACSWTCASARRNAMMCRGQLVEQAEIK</sequence>
<feature type="domain" description="Cathepsin propeptide inhibitor" evidence="9">
    <location>
        <begin position="43"/>
        <end position="99"/>
    </location>
</feature>
<dbReference type="GO" id="GO:0006508">
    <property type="term" value="P:proteolysis"/>
    <property type="evidence" value="ECO:0007669"/>
    <property type="project" value="UniProtKB-KW"/>
</dbReference>
<dbReference type="SMART" id="SM00645">
    <property type="entry name" value="Pept_C1"/>
    <property type="match status" value="1"/>
</dbReference>
<evidence type="ECO:0000259" key="9">
    <source>
        <dbReference type="SMART" id="SM00848"/>
    </source>
</evidence>
<organism evidence="10 11">
    <name type="scientific">Urochloa decumbens</name>
    <dbReference type="NCBI Taxonomy" id="240449"/>
    <lineage>
        <taxon>Eukaryota</taxon>
        <taxon>Viridiplantae</taxon>
        <taxon>Streptophyta</taxon>
        <taxon>Embryophyta</taxon>
        <taxon>Tracheophyta</taxon>
        <taxon>Spermatophyta</taxon>
        <taxon>Magnoliopsida</taxon>
        <taxon>Liliopsida</taxon>
        <taxon>Poales</taxon>
        <taxon>Poaceae</taxon>
        <taxon>PACMAD clade</taxon>
        <taxon>Panicoideae</taxon>
        <taxon>Panicodae</taxon>
        <taxon>Paniceae</taxon>
        <taxon>Melinidinae</taxon>
        <taxon>Urochloa</taxon>
    </lineage>
</organism>
<reference evidence="10 11" key="2">
    <citation type="submission" date="2024-10" db="EMBL/GenBank/DDBJ databases">
        <authorList>
            <person name="Ryan C."/>
        </authorList>
    </citation>
    <scope>NUCLEOTIDE SEQUENCE [LARGE SCALE GENOMIC DNA]</scope>
</reference>
<evidence type="ECO:0000259" key="8">
    <source>
        <dbReference type="SMART" id="SM00645"/>
    </source>
</evidence>
<dbReference type="FunFam" id="3.90.70.10:FF:000067">
    <property type="entry name" value="Senescence-specific cysteine protease"/>
    <property type="match status" value="1"/>
</dbReference>
<dbReference type="InterPro" id="IPR013201">
    <property type="entry name" value="Prot_inhib_I29"/>
</dbReference>
<dbReference type="AlphaFoldDB" id="A0ABC9F9R2"/>
<feature type="domain" description="Peptidase C1A papain C-terminal" evidence="8">
    <location>
        <begin position="148"/>
        <end position="367"/>
    </location>
</feature>
<evidence type="ECO:0000256" key="5">
    <source>
        <dbReference type="ARBA" id="ARBA00022807"/>
    </source>
</evidence>
<dbReference type="InterPro" id="IPR025660">
    <property type="entry name" value="Pept_his_AS"/>
</dbReference>
<dbReference type="InterPro" id="IPR000668">
    <property type="entry name" value="Peptidase_C1A_C"/>
</dbReference>
<evidence type="ECO:0000256" key="3">
    <source>
        <dbReference type="ARBA" id="ARBA00022729"/>
    </source>
</evidence>
<keyword evidence="6" id="KW-1015">Disulfide bond</keyword>
<keyword evidence="2" id="KW-0645">Protease</keyword>
<dbReference type="Pfam" id="PF00112">
    <property type="entry name" value="Peptidase_C1"/>
    <property type="match status" value="1"/>
</dbReference>
<evidence type="ECO:0000256" key="6">
    <source>
        <dbReference type="ARBA" id="ARBA00023157"/>
    </source>
</evidence>
<evidence type="ECO:0000256" key="1">
    <source>
        <dbReference type="ARBA" id="ARBA00008455"/>
    </source>
</evidence>
<dbReference type="Proteomes" id="UP001497457">
    <property type="component" value="Chromosome 6rd"/>
</dbReference>
<dbReference type="PROSITE" id="PS00640">
    <property type="entry name" value="THIOL_PROTEASE_ASN"/>
    <property type="match status" value="1"/>
</dbReference>
<accession>A0ABC9F9R2</accession>